<keyword evidence="3" id="KW-1003">Cell membrane</keyword>
<keyword evidence="16" id="KW-1185">Reference proteome</keyword>
<evidence type="ECO:0000256" key="8">
    <source>
        <dbReference type="ARBA" id="ARBA00023004"/>
    </source>
</evidence>
<evidence type="ECO:0000256" key="6">
    <source>
        <dbReference type="ARBA" id="ARBA00022741"/>
    </source>
</evidence>
<reference evidence="15 16" key="1">
    <citation type="submission" date="2024-06" db="EMBL/GenBank/DDBJ databases">
        <authorList>
            <person name="Kaempfer P."/>
            <person name="Viver T."/>
        </authorList>
    </citation>
    <scope>NUCLEOTIDE SEQUENCE [LARGE SCALE GENOMIC DNA]</scope>
    <source>
        <strain evidence="15 16">ST-87</strain>
    </source>
</reference>
<feature type="transmembrane region" description="Helical" evidence="13">
    <location>
        <begin position="377"/>
        <end position="399"/>
    </location>
</feature>
<dbReference type="InterPro" id="IPR003373">
    <property type="entry name" value="Fe2_transport_prot-B"/>
</dbReference>
<dbReference type="Pfam" id="PF02421">
    <property type="entry name" value="FeoB_N"/>
    <property type="match status" value="1"/>
</dbReference>
<evidence type="ECO:0000259" key="14">
    <source>
        <dbReference type="PROSITE" id="PS51711"/>
    </source>
</evidence>
<comment type="caution">
    <text evidence="15">The sequence shown here is derived from an EMBL/GenBank/DDBJ whole genome shotgun (WGS) entry which is preliminary data.</text>
</comment>
<feature type="domain" description="FeoB-type G" evidence="14">
    <location>
        <begin position="5"/>
        <end position="172"/>
    </location>
</feature>
<feature type="transmembrane region" description="Helical" evidence="13">
    <location>
        <begin position="450"/>
        <end position="471"/>
    </location>
</feature>
<dbReference type="EMBL" id="JBELQA010000002">
    <property type="protein sequence ID" value="MFL9830199.1"/>
    <property type="molecule type" value="Genomic_DNA"/>
</dbReference>
<keyword evidence="10 13" id="KW-0342">GTP-binding</keyword>
<feature type="transmembrane region" description="Helical" evidence="13">
    <location>
        <begin position="411"/>
        <end position="438"/>
    </location>
</feature>
<accession>A0ABW8XR13</accession>
<dbReference type="NCBIfam" id="TIGR00437">
    <property type="entry name" value="feoB"/>
    <property type="match status" value="1"/>
</dbReference>
<sequence length="699" mass="78194">MVPQNINVALIGNPNVGKTSVFNQLTGLNQQVGNYPGITVEKKIGFCKLPHNIKVNILDLPGTYSLNASSIDENVVIELLLNKNDKLYPDVALVVTDVENLKRNLLLFTQIKDLEIPTILVINMADRMETKGISLNIPFLEEQLKTKIALVSSRKSLGIEELKELIVTYKSIPAEPCLNASVIDKEYFNNLQNAFPDQLLYKLWLVITQDVNFLNLERKEIQSSFTKSHTELKRLQQKETIKRYQFINDVLKEGLSIDTSIAKDFRSKLDRVLTHKFWGYIIFFVILFVIFQSIFDWSSIPMDFIDSSFATLSTMAAENLPAGILTDLISQGIIPGIGGILIFIPQIAFLFLFISILEESGYMSRVVFIMDKIMRRFGLSGKSVVPLISGTACAIPAIMATRNIENWKERLITILVTPFTTCSARLPVYAIIIALVIPNHRVLGFLNLQGLTLMLLYLLGFGMAIFSAYVLNKVMKISGKTFFVVEMPNYKLPLFKNVAINVIEKTKAFILGAGKIILAISIVLWFLASYGPGEKFQNAESIITAQEKNNTISEAELENKIASYKLENSYIGIMGKTIEPVISPLGYDWKIGIAIISSFAAREVFVGTLATIYSVGGSDNETTIKNKMQSEIHPETGLKVFNFATGISLLLFYAFAMQCASTIAITKKETNSWKWPLGQLIFMSAFAYFVALIAYQILK</sequence>
<dbReference type="InterPro" id="IPR050860">
    <property type="entry name" value="FeoB_GTPase"/>
</dbReference>
<dbReference type="InterPro" id="IPR006073">
    <property type="entry name" value="GTP-bd"/>
</dbReference>
<dbReference type="PRINTS" id="PR00326">
    <property type="entry name" value="GTP1OBG"/>
</dbReference>
<dbReference type="Pfam" id="PF07670">
    <property type="entry name" value="Gate"/>
    <property type="match status" value="2"/>
</dbReference>
<dbReference type="Gene3D" id="3.40.50.300">
    <property type="entry name" value="P-loop containing nucleotide triphosphate hydrolases"/>
    <property type="match status" value="1"/>
</dbReference>
<comment type="similarity">
    <text evidence="13">Belongs to the TRAFAC class TrmE-Era-EngA-EngB-Septin-like GTPase superfamily. FeoB GTPase (TC 9.A.8) family.</text>
</comment>
<organism evidence="15 16">
    <name type="scientific">Flavobacterium plantiphilum</name>
    <dbReference type="NCBI Taxonomy" id="3163297"/>
    <lineage>
        <taxon>Bacteria</taxon>
        <taxon>Pseudomonadati</taxon>
        <taxon>Bacteroidota</taxon>
        <taxon>Flavobacteriia</taxon>
        <taxon>Flavobacteriales</taxon>
        <taxon>Flavobacteriaceae</taxon>
        <taxon>Flavobacterium</taxon>
    </lineage>
</organism>
<gene>
    <name evidence="15" type="primary">feoB</name>
    <name evidence="15" type="ORF">ABS764_04970</name>
</gene>
<dbReference type="InterPro" id="IPR011640">
    <property type="entry name" value="Fe2_transport_prot_B_C"/>
</dbReference>
<proteinExistence type="inferred from homology"/>
<keyword evidence="5 13" id="KW-0812">Transmembrane</keyword>
<dbReference type="InterPro" id="IPR027417">
    <property type="entry name" value="P-loop_NTPase"/>
</dbReference>
<dbReference type="PROSITE" id="PS51711">
    <property type="entry name" value="G_FEOB"/>
    <property type="match status" value="1"/>
</dbReference>
<evidence type="ECO:0000256" key="13">
    <source>
        <dbReference type="RuleBase" id="RU362098"/>
    </source>
</evidence>
<comment type="subcellular location">
    <subcellularLocation>
        <location evidence="13">Cell inner membrane</location>
        <topology evidence="13">Multi-pass membrane protein</topology>
    </subcellularLocation>
    <subcellularLocation>
        <location evidence="1">Cell membrane</location>
        <topology evidence="1">Multi-pass membrane protein</topology>
    </subcellularLocation>
</comment>
<name>A0ABW8XR13_9FLAO</name>
<dbReference type="CDD" id="cd01879">
    <property type="entry name" value="FeoB"/>
    <property type="match status" value="1"/>
</dbReference>
<dbReference type="Proteomes" id="UP001629260">
    <property type="component" value="Unassembled WGS sequence"/>
</dbReference>
<evidence type="ECO:0000256" key="5">
    <source>
        <dbReference type="ARBA" id="ARBA00022692"/>
    </source>
</evidence>
<evidence type="ECO:0000256" key="11">
    <source>
        <dbReference type="ARBA" id="ARBA00023136"/>
    </source>
</evidence>
<feature type="transmembrane region" description="Helical" evidence="13">
    <location>
        <begin position="508"/>
        <end position="528"/>
    </location>
</feature>
<keyword evidence="2 13" id="KW-0813">Transport</keyword>
<dbReference type="PANTHER" id="PTHR43185">
    <property type="entry name" value="FERROUS IRON TRANSPORT PROTEIN B"/>
    <property type="match status" value="1"/>
</dbReference>
<dbReference type="PANTHER" id="PTHR43185:SF1">
    <property type="entry name" value="FE(2+) TRANSPORTER FEOB"/>
    <property type="match status" value="1"/>
</dbReference>
<evidence type="ECO:0000256" key="3">
    <source>
        <dbReference type="ARBA" id="ARBA00022475"/>
    </source>
</evidence>
<evidence type="ECO:0000313" key="15">
    <source>
        <dbReference type="EMBL" id="MFL9830199.1"/>
    </source>
</evidence>
<keyword evidence="7 13" id="KW-1133">Transmembrane helix</keyword>
<keyword evidence="6" id="KW-0547">Nucleotide-binding</keyword>
<dbReference type="RefSeq" id="WP_408080584.1">
    <property type="nucleotide sequence ID" value="NZ_JBELQA010000002.1"/>
</dbReference>
<comment type="function">
    <text evidence="13">Probable transporter of a GTP-driven Fe(2+) uptake system.</text>
</comment>
<dbReference type="SUPFAM" id="SSF52540">
    <property type="entry name" value="P-loop containing nucleoside triphosphate hydrolases"/>
    <property type="match status" value="1"/>
</dbReference>
<evidence type="ECO:0000256" key="2">
    <source>
        <dbReference type="ARBA" id="ARBA00022448"/>
    </source>
</evidence>
<keyword evidence="11 13" id="KW-0472">Membrane</keyword>
<feature type="transmembrane region" description="Helical" evidence="13">
    <location>
        <begin position="640"/>
        <end position="665"/>
    </location>
</feature>
<feature type="transmembrane region" description="Helical" evidence="13">
    <location>
        <begin position="677"/>
        <end position="698"/>
    </location>
</feature>
<evidence type="ECO:0000256" key="10">
    <source>
        <dbReference type="ARBA" id="ARBA00023134"/>
    </source>
</evidence>
<protein>
    <recommendedName>
        <fullName evidence="12 13">Ferrous iron transport protein B</fullName>
    </recommendedName>
</protein>
<evidence type="ECO:0000256" key="7">
    <source>
        <dbReference type="ARBA" id="ARBA00022989"/>
    </source>
</evidence>
<feature type="transmembrane region" description="Helical" evidence="13">
    <location>
        <begin position="277"/>
        <end position="295"/>
    </location>
</feature>
<feature type="transmembrane region" description="Helical" evidence="13">
    <location>
        <begin position="333"/>
        <end position="357"/>
    </location>
</feature>
<evidence type="ECO:0000256" key="1">
    <source>
        <dbReference type="ARBA" id="ARBA00004651"/>
    </source>
</evidence>
<dbReference type="InterPro" id="IPR011642">
    <property type="entry name" value="Gate_dom"/>
</dbReference>
<keyword evidence="4 13" id="KW-0410">Iron transport</keyword>
<evidence type="ECO:0000256" key="9">
    <source>
        <dbReference type="ARBA" id="ARBA00023065"/>
    </source>
</evidence>
<evidence type="ECO:0000256" key="12">
    <source>
        <dbReference type="NCBIfam" id="TIGR00437"/>
    </source>
</evidence>
<dbReference type="InterPro" id="IPR030389">
    <property type="entry name" value="G_FEOB_dom"/>
</dbReference>
<keyword evidence="8 13" id="KW-0408">Iron</keyword>
<keyword evidence="9" id="KW-0406">Ion transport</keyword>
<evidence type="ECO:0000256" key="4">
    <source>
        <dbReference type="ARBA" id="ARBA00022496"/>
    </source>
</evidence>
<evidence type="ECO:0000313" key="16">
    <source>
        <dbReference type="Proteomes" id="UP001629260"/>
    </source>
</evidence>
<dbReference type="Pfam" id="PF07664">
    <property type="entry name" value="FeoB_C"/>
    <property type="match status" value="1"/>
</dbReference>